<dbReference type="PANTHER" id="PTHR21560:SF0">
    <property type="entry name" value="KINASE NON-CATALYTIC C-LOBE DOMAIN-CONTAINING PROTEIN 1"/>
    <property type="match status" value="1"/>
</dbReference>
<feature type="compositionally biased region" description="Low complexity" evidence="5">
    <location>
        <begin position="1691"/>
        <end position="1703"/>
    </location>
</feature>
<dbReference type="GO" id="GO:0007264">
    <property type="term" value="P:small GTPase-mediated signal transduction"/>
    <property type="evidence" value="ECO:0007669"/>
    <property type="project" value="InterPro"/>
</dbReference>
<dbReference type="InterPro" id="IPR001895">
    <property type="entry name" value="RASGEF_cat_dom"/>
</dbReference>
<dbReference type="Gene3D" id="1.10.840.10">
    <property type="entry name" value="Ras guanine-nucleotide exchange factors catalytic domain"/>
    <property type="match status" value="1"/>
</dbReference>
<evidence type="ECO:0000259" key="6">
    <source>
        <dbReference type="PROSITE" id="PS50009"/>
    </source>
</evidence>
<dbReference type="GeneID" id="584262"/>
<dbReference type="RefSeq" id="XP_030841144.1">
    <property type="nucleotide sequence ID" value="XM_030985284.1"/>
</dbReference>
<dbReference type="InterPro" id="IPR029899">
    <property type="entry name" value="KNDC1"/>
</dbReference>
<dbReference type="Pfam" id="PF00617">
    <property type="entry name" value="RasGEF"/>
    <property type="match status" value="1"/>
</dbReference>
<evidence type="ECO:0000256" key="1">
    <source>
        <dbReference type="ARBA" id="ARBA00022658"/>
    </source>
</evidence>
<dbReference type="PANTHER" id="PTHR21560">
    <property type="entry name" value="VERY KIND PROTEIN"/>
    <property type="match status" value="1"/>
</dbReference>
<proteinExistence type="predicted"/>
<feature type="compositionally biased region" description="Polar residues" evidence="5">
    <location>
        <begin position="1666"/>
        <end position="1677"/>
    </location>
</feature>
<keyword evidence="4" id="KW-0175">Coiled coil</keyword>
<feature type="compositionally biased region" description="Basic and acidic residues" evidence="5">
    <location>
        <begin position="1632"/>
        <end position="1642"/>
    </location>
</feature>
<evidence type="ECO:0000256" key="4">
    <source>
        <dbReference type="SAM" id="Coils"/>
    </source>
</evidence>
<dbReference type="CTD" id="85442"/>
<dbReference type="InterPro" id="IPR023578">
    <property type="entry name" value="Ras_GEF_dom_sf"/>
</dbReference>
<dbReference type="SMART" id="SM00147">
    <property type="entry name" value="RasGEF"/>
    <property type="match status" value="1"/>
</dbReference>
<feature type="region of interest" description="Disordered" evidence="5">
    <location>
        <begin position="1371"/>
        <end position="1708"/>
    </location>
</feature>
<feature type="domain" description="N-terminal Ras-GEF" evidence="7">
    <location>
        <begin position="1962"/>
        <end position="2091"/>
    </location>
</feature>
<dbReference type="Gene3D" id="1.10.510.10">
    <property type="entry name" value="Transferase(Phosphotransferase) domain 1"/>
    <property type="match status" value="1"/>
</dbReference>
<feature type="compositionally biased region" description="Basic and acidic residues" evidence="5">
    <location>
        <begin position="1653"/>
        <end position="1662"/>
    </location>
</feature>
<feature type="region of interest" description="Disordered" evidence="5">
    <location>
        <begin position="423"/>
        <end position="473"/>
    </location>
</feature>
<feature type="region of interest" description="Disordered" evidence="5">
    <location>
        <begin position="166"/>
        <end position="227"/>
    </location>
</feature>
<feature type="compositionally biased region" description="Basic residues" evidence="5">
    <location>
        <begin position="1142"/>
        <end position="1152"/>
    </location>
</feature>
<keyword evidence="9" id="KW-1185">Reference proteome</keyword>
<sequence>MGDEAAGEAEETTVLPLSLAEITAFRNGEHLHNAVSERELWAICKECCSALQSIVESRSVDDLRLCPQSLILNPDGNITVINSEGHVGAEFQAPEVTTLGVSEKSLTYSLGKTLLSVKNDWPVDSALHDLLHNLISTDTCNRLTLTEVAQLSQLSLQKLSGHYKEGDEQNGWSIVPNIQDANSNCSRETSKEKPINQSTKDNISDSSDLQSNSSLSRHSKPSQRVSSLIKPVLQAALRDVPLPDKMAAGGHLGPPSLETFGNLSPRAQEILRKIYSSENSYKPETTGTPKGGSDSNLSTLNNEAKYFTADSKGRLGISNPLSKRNSIGSTTDSFLHPQRVSPKDQNLSRRYSVGETSSKTLCMNNGGASPSPNASPVPIITVSRPSSETPPPIMAENRHRVDSMQSAVTTQVSNAFTKFINSRKISGGNKPQEKSIDVQDTQRVQESHRRESVDNSSSYGGTDDEHSSGHQTDADLYMLDDPFTETESEGESAYSNRVRSNSIATCNTFNSKSSAFRVTQSKIIRKQSLSNLTEIQEEESKASSADMSHTVENASSAYSNIKDLAMLRNKRASNIHAPKSSDLLSSTTHFTPIVLSATNSEGSIGSPVMDKAKVKAKKAMELIKLDLKAPRRDKPPPTMLQDLENDATDFVPVDQGNNVQHVNKMAEQTQMGDKRIEKQNSESSEDQSKPELTTDQKLKILFEKHGLGSPNPSPRSSPNPGIASIPSGTTPHQEMNEKNSSNAAVTPVHNSAKVIEDTTDKHEIKLENNPIADLTVKRKISGSENCSSPIIKIEPVTLVQNSPLNMEMGFAPISKPNDKTDDLLGSLSEDPSPASKSLLKTKDKSTLENVVPQKTSTMCDGVRTFPKHGIVDERRGVEEAKHTTTHPVIDMEAVKSNTATAERTTDFKMGEKDSASTMKISKVQMEIISNESSVQEKPNIQLVQTGSVLSASSASYLTAVTLHASKDQDIPNQLAMKNIPIQVHLQQDPETGLYRVLPMGSPLQGLPVHITSTSSTPTSPVQLVTNSNAAMVSPVQTHTYSPNSLVSPSVDINKSIPRKKKFVETSSDPDSSSLSYRHHHRHLADRKKEHTKKRTERTKYTVSPHKKSLNKLPMSNLITDSESSESSFSSPALSLGHEKGQIHVRPHRRKPTKSPASSHGDSDHRKERHRDQLNASRSPQIEKLYQEHTHRPQSKSKEKGSHTPPTPRTTPTGDHKSHHIKSSHLNRTHSAQALRSKDDTDDTKPVDHTLMPRSPLSVSMSSPSRDSGVHLRYTTSSGEDLPMIQEAHLVDALQSNSHLKKVIKQIRQAFAFDGYLENGVEDLHMAEYISSLASVTFTTFSGAVTEKFCDLYWEEELLEGLYEAVNGKEPTKLTNKSVPMSQKSSEVRRQSKETISQVKDMKAGRENSRGRNEGKQISSDAARKMDPKSQENKTKHGEGEDKSKEKVAQRRSTASKDAKSHRAGVRIEGSREKKTSSAEQPRPSSSKKLIGERDKEKVSQRKQSSVEAPGERLDKCTDDAKADSRRISRQRQARDKTYDGEQKETRISQKDETEGRKQENIGGHIHKVSENERESKIIRSEEAAAGRTCKVSVDSKDGRASRNSRDGRERRGGKGSQERREDRTQSRNSGSADKERREDRTQSRKSGSTDNLVHVEEEDMHKPSSLKKTNTNVNQQTRKSEERNDENGNMKSQESLLSSSKDSSYVDHSSRDSLIDQFNDSLYLSSTSDLSSSLPLPNQQSTPVLNRTLPMTKSEVIQARLPPAERNSPHSTHRLLSASRRDSMVSFSSTSSGTSSRTHQSFATSSLFDSTIDGSIEESRLVIPSGVLFSGDKVDPSVAEYARNLTGCGETQNSIESKISEVDQQLTLEKRSQKKTAKFYRKLQEKVSSENKGIASKVKQELAETNQKIEFLESAKRHLEILYAEQWGLDFSLLYSFAIISGDEKLVRQAENPLLTMHTMRTITTLQAGEPKGLFSYLYARQALLDGYLPHFFYTYHYFATSQQLLDFITSRFMLACKQKLLNGEDDVTMSIIARTIDILHVWVEGFFDVDFKPYPQFLQELLTFVSDQMVPVEYQSRFLLHLLERRQQDAVNGLTSVAARVQNSNDSLPTISKPMPLPWQVPNSSQSEKTSGFKASLMGCFIRKPSKQQESSAYTQAPHAPREGFHMSDYTSQTIAHILTLNQQALFIEVHPIHFLNSRCYSISVKDTAKSPYSIQLQPSPSSRNEGEGSETKSLFTQKVFEGKEIRDLLDLGQVVSHWVSAEVVTSSSAKTQVALLSKFVSTAKTCLELRNFASCVQILDGLDNVLVRQVPAWRDLPSKVVGIYEDLNACRVLLQGDSEYLMKGDKTSPTLPATLLFLLHVQQLEIGGFQLTNGMFKWTKLRSIAKLVDGIRIFQETSYSFDVDSSLPGQLKQRIEEFSSQDIHVLAARHSSNYHQLSSDKGRKFTSTFQKMRAGLH</sequence>
<reference evidence="9" key="1">
    <citation type="submission" date="2015-02" db="EMBL/GenBank/DDBJ databases">
        <title>Genome sequencing for Strongylocentrotus purpuratus.</title>
        <authorList>
            <person name="Murali S."/>
            <person name="Liu Y."/>
            <person name="Vee V."/>
            <person name="English A."/>
            <person name="Wang M."/>
            <person name="Skinner E."/>
            <person name="Han Y."/>
            <person name="Muzny D.M."/>
            <person name="Worley K.C."/>
            <person name="Gibbs R.A."/>
        </authorList>
    </citation>
    <scope>NUCLEOTIDE SEQUENCE</scope>
</reference>
<dbReference type="InterPro" id="IPR000651">
    <property type="entry name" value="Ras-like_Gua-exchang_fac_N"/>
</dbReference>
<feature type="compositionally biased region" description="Basic and acidic residues" evidence="5">
    <location>
        <begin position="1399"/>
        <end position="1414"/>
    </location>
</feature>
<dbReference type="EnsemblMetazoa" id="XM_030985284">
    <property type="protein sequence ID" value="XP_030841144"/>
    <property type="gene ID" value="LOC584262"/>
</dbReference>
<feature type="compositionally biased region" description="Basic and acidic residues" evidence="5">
    <location>
        <begin position="443"/>
        <end position="453"/>
    </location>
</feature>
<feature type="region of interest" description="Disordered" evidence="5">
    <location>
        <begin position="1057"/>
        <end position="1274"/>
    </location>
</feature>
<dbReference type="InterPro" id="IPR011019">
    <property type="entry name" value="KIND_dom"/>
</dbReference>
<keyword evidence="2" id="KW-0677">Repeat</keyword>
<feature type="compositionally biased region" description="Basic and acidic residues" evidence="5">
    <location>
        <begin position="1593"/>
        <end position="1625"/>
    </location>
</feature>
<dbReference type="PROSITE" id="PS50212">
    <property type="entry name" value="RASGEF_NTER"/>
    <property type="match status" value="1"/>
</dbReference>
<feature type="compositionally biased region" description="Low complexity" evidence="5">
    <location>
        <begin position="1066"/>
        <end position="1075"/>
    </location>
</feature>
<dbReference type="Proteomes" id="UP000007110">
    <property type="component" value="Unassembled WGS sequence"/>
</dbReference>
<dbReference type="InterPro" id="IPR036964">
    <property type="entry name" value="RASGEF_cat_dom_sf"/>
</dbReference>
<feature type="compositionally biased region" description="Polar residues" evidence="5">
    <location>
        <begin position="319"/>
        <end position="333"/>
    </location>
</feature>
<name>A0A7M7NUH4_STRPU</name>
<feature type="compositionally biased region" description="Basic and acidic residues" evidence="5">
    <location>
        <begin position="1509"/>
        <end position="1559"/>
    </location>
</feature>
<feature type="domain" description="Ras-GEF" evidence="6">
    <location>
        <begin position="2172"/>
        <end position="2430"/>
    </location>
</feature>
<feature type="compositionally biased region" description="Basic and acidic residues" evidence="5">
    <location>
        <begin position="1421"/>
        <end position="1460"/>
    </location>
</feature>
<evidence type="ECO:0000313" key="9">
    <source>
        <dbReference type="Proteomes" id="UP000007110"/>
    </source>
</evidence>
<organism evidence="8 9">
    <name type="scientific">Strongylocentrotus purpuratus</name>
    <name type="common">Purple sea urchin</name>
    <dbReference type="NCBI Taxonomy" id="7668"/>
    <lineage>
        <taxon>Eukaryota</taxon>
        <taxon>Metazoa</taxon>
        <taxon>Echinodermata</taxon>
        <taxon>Eleutherozoa</taxon>
        <taxon>Echinozoa</taxon>
        <taxon>Echinoidea</taxon>
        <taxon>Euechinoidea</taxon>
        <taxon>Echinacea</taxon>
        <taxon>Camarodonta</taxon>
        <taxon>Echinidea</taxon>
        <taxon>Strongylocentrotidae</taxon>
        <taxon>Strongylocentrotus</taxon>
    </lineage>
</organism>
<dbReference type="PROSITE" id="PS50009">
    <property type="entry name" value="RASGEF_CAT"/>
    <property type="match status" value="1"/>
</dbReference>
<feature type="compositionally biased region" description="Basic and acidic residues" evidence="5">
    <location>
        <begin position="1235"/>
        <end position="1247"/>
    </location>
</feature>
<feature type="compositionally biased region" description="Polar residues" evidence="5">
    <location>
        <begin position="1372"/>
        <end position="1384"/>
    </location>
</feature>
<feature type="region of interest" description="Disordered" evidence="5">
    <location>
        <begin position="813"/>
        <end position="843"/>
    </location>
</feature>
<feature type="compositionally biased region" description="Basic residues" evidence="5">
    <location>
        <begin position="1076"/>
        <end position="1096"/>
    </location>
</feature>
<evidence type="ECO:0000259" key="7">
    <source>
        <dbReference type="PROSITE" id="PS50212"/>
    </source>
</evidence>
<dbReference type="CDD" id="cd06224">
    <property type="entry name" value="REM"/>
    <property type="match status" value="1"/>
</dbReference>
<feature type="compositionally biased region" description="Polar residues" evidence="5">
    <location>
        <begin position="1477"/>
        <end position="1487"/>
    </location>
</feature>
<evidence type="ECO:0000256" key="3">
    <source>
        <dbReference type="PROSITE-ProRule" id="PRU00168"/>
    </source>
</evidence>
<feature type="compositionally biased region" description="Basic and acidic residues" evidence="5">
    <location>
        <begin position="1678"/>
        <end position="1688"/>
    </location>
</feature>
<feature type="compositionally biased region" description="Polar residues" evidence="5">
    <location>
        <begin position="726"/>
        <end position="744"/>
    </location>
</feature>
<feature type="compositionally biased region" description="Basic residues" evidence="5">
    <location>
        <begin position="1216"/>
        <end position="1227"/>
    </location>
</feature>
<feature type="region of interest" description="Disordered" evidence="5">
    <location>
        <begin position="317"/>
        <end position="350"/>
    </location>
</feature>
<evidence type="ECO:0000313" key="8">
    <source>
        <dbReference type="EnsemblMetazoa" id="XP_030841144"/>
    </source>
</evidence>
<protein>
    <submittedName>
        <fullName evidence="8">Uncharacterized protein</fullName>
    </submittedName>
</protein>
<feature type="compositionally biased region" description="Basic and acidic residues" evidence="5">
    <location>
        <begin position="1567"/>
        <end position="1584"/>
    </location>
</feature>
<evidence type="ECO:0000256" key="5">
    <source>
        <dbReference type="SAM" id="MobiDB-lite"/>
    </source>
</evidence>
<feature type="coiled-coil region" evidence="4">
    <location>
        <begin position="1895"/>
        <end position="1922"/>
    </location>
</feature>
<feature type="compositionally biased region" description="Basic and acidic residues" evidence="5">
    <location>
        <begin position="1184"/>
        <end position="1201"/>
    </location>
</feature>
<feature type="compositionally biased region" description="Basic and acidic residues" evidence="5">
    <location>
        <begin position="1489"/>
        <end position="1499"/>
    </location>
</feature>
<feature type="compositionally biased region" description="Low complexity" evidence="5">
    <location>
        <begin position="204"/>
        <end position="216"/>
    </location>
</feature>
<feature type="compositionally biased region" description="Low complexity" evidence="5">
    <location>
        <begin position="1726"/>
        <end position="1742"/>
    </location>
</feature>
<feature type="compositionally biased region" description="Low complexity" evidence="5">
    <location>
        <begin position="1784"/>
        <end position="1800"/>
    </location>
</feature>
<feature type="region of interest" description="Disordered" evidence="5">
    <location>
        <begin position="1726"/>
        <end position="1800"/>
    </location>
</feature>
<dbReference type="Pfam" id="PF00618">
    <property type="entry name" value="RasGEF_N"/>
    <property type="match status" value="1"/>
</dbReference>
<dbReference type="SUPFAM" id="SSF48366">
    <property type="entry name" value="Ras GEF"/>
    <property type="match status" value="1"/>
</dbReference>
<feature type="compositionally biased region" description="Basic and acidic residues" evidence="5">
    <location>
        <begin position="1160"/>
        <end position="1172"/>
    </location>
</feature>
<feature type="compositionally biased region" description="Low complexity" evidence="5">
    <location>
        <begin position="1251"/>
        <end position="1266"/>
    </location>
</feature>
<feature type="compositionally biased region" description="Basic and acidic residues" evidence="5">
    <location>
        <begin position="672"/>
        <end position="706"/>
    </location>
</feature>
<reference evidence="8" key="2">
    <citation type="submission" date="2021-01" db="UniProtKB">
        <authorList>
            <consortium name="EnsemblMetazoa"/>
        </authorList>
    </citation>
    <scope>IDENTIFICATION</scope>
</reference>
<keyword evidence="1 3" id="KW-0344">Guanine-nucleotide releasing factor</keyword>
<dbReference type="Gene3D" id="1.20.870.10">
    <property type="entry name" value="Son of sevenless (SoS) protein Chain: S domain 1"/>
    <property type="match status" value="1"/>
</dbReference>
<feature type="region of interest" description="Disordered" evidence="5">
    <location>
        <begin position="277"/>
        <end position="299"/>
    </location>
</feature>
<feature type="region of interest" description="Disordered" evidence="5">
    <location>
        <begin position="667"/>
        <end position="748"/>
    </location>
</feature>
<evidence type="ECO:0000256" key="2">
    <source>
        <dbReference type="ARBA" id="ARBA00022737"/>
    </source>
</evidence>
<dbReference type="SMART" id="SM00750">
    <property type="entry name" value="KIND"/>
    <property type="match status" value="1"/>
</dbReference>
<dbReference type="GO" id="GO:0005085">
    <property type="term" value="F:guanyl-nucleotide exchange factor activity"/>
    <property type="evidence" value="ECO:0007669"/>
    <property type="project" value="UniProtKB-KW"/>
</dbReference>
<accession>A0A7M7NUH4</accession>